<accession>A0AAV0EQL3</accession>
<gene>
    <name evidence="2" type="ORF">CEPIT_LOCUS26795</name>
</gene>
<evidence type="ECO:0000256" key="1">
    <source>
        <dbReference type="SAM" id="MobiDB-lite"/>
    </source>
</evidence>
<sequence>MTTIDMSDSDGDDSSHQEEAHGGDIGPGRRASDGRKIVDFAENGQAIGEWAEEFKTFLGKTVRDRVDINIQGWKTVENRLKMQMWKEIQDAYVVDDKMYNVIFKRLGKVHRDFRSRLRTGFLNKTRPVGHDSGEAFEKYKGIVTKDAWEEFCAKAMTPEFMDKVQEEISAGAWKPHGRHDILSEVLEKPDYPGRVRGVGGGVGFKQVFDREPRNSRKVGGLSEADLRNLKEELMKDVEKAFIQRGFHSTTFESMPSQEVYADTMNSTAPVPQKHFSDRTSCKLAIEKQTPDGQKDVEYMAIANLQWLIIARQEP</sequence>
<name>A0AAV0EQL3_9ASTE</name>
<dbReference type="PANTHER" id="PTHR33018:SF34">
    <property type="entry name" value="OS02G0472350 PROTEIN"/>
    <property type="match status" value="1"/>
</dbReference>
<reference evidence="2" key="1">
    <citation type="submission" date="2022-07" db="EMBL/GenBank/DDBJ databases">
        <authorList>
            <person name="Macas J."/>
            <person name="Novak P."/>
            <person name="Neumann P."/>
        </authorList>
    </citation>
    <scope>NUCLEOTIDE SEQUENCE</scope>
</reference>
<evidence type="ECO:0000313" key="3">
    <source>
        <dbReference type="Proteomes" id="UP001152523"/>
    </source>
</evidence>
<dbReference type="EMBL" id="CAMAPF010000937">
    <property type="protein sequence ID" value="CAH9125478.1"/>
    <property type="molecule type" value="Genomic_DNA"/>
</dbReference>
<dbReference type="PANTHER" id="PTHR33018">
    <property type="entry name" value="OS10G0338966 PROTEIN-RELATED"/>
    <property type="match status" value="1"/>
</dbReference>
<evidence type="ECO:0008006" key="4">
    <source>
        <dbReference type="Google" id="ProtNLM"/>
    </source>
</evidence>
<feature type="region of interest" description="Disordered" evidence="1">
    <location>
        <begin position="1"/>
        <end position="32"/>
    </location>
</feature>
<organism evidence="2 3">
    <name type="scientific">Cuscuta epithymum</name>
    <dbReference type="NCBI Taxonomy" id="186058"/>
    <lineage>
        <taxon>Eukaryota</taxon>
        <taxon>Viridiplantae</taxon>
        <taxon>Streptophyta</taxon>
        <taxon>Embryophyta</taxon>
        <taxon>Tracheophyta</taxon>
        <taxon>Spermatophyta</taxon>
        <taxon>Magnoliopsida</taxon>
        <taxon>eudicotyledons</taxon>
        <taxon>Gunneridae</taxon>
        <taxon>Pentapetalae</taxon>
        <taxon>asterids</taxon>
        <taxon>lamiids</taxon>
        <taxon>Solanales</taxon>
        <taxon>Convolvulaceae</taxon>
        <taxon>Cuscuteae</taxon>
        <taxon>Cuscuta</taxon>
        <taxon>Cuscuta subgen. Cuscuta</taxon>
    </lineage>
</organism>
<comment type="caution">
    <text evidence="2">The sequence shown here is derived from an EMBL/GenBank/DDBJ whole genome shotgun (WGS) entry which is preliminary data.</text>
</comment>
<evidence type="ECO:0000313" key="2">
    <source>
        <dbReference type="EMBL" id="CAH9125478.1"/>
    </source>
</evidence>
<dbReference type="Proteomes" id="UP001152523">
    <property type="component" value="Unassembled WGS sequence"/>
</dbReference>
<proteinExistence type="predicted"/>
<keyword evidence="3" id="KW-1185">Reference proteome</keyword>
<feature type="compositionally biased region" description="Basic and acidic residues" evidence="1">
    <location>
        <begin position="13"/>
        <end position="22"/>
    </location>
</feature>
<protein>
    <recommendedName>
        <fullName evidence="4">Myb/SANT-like domain-containing protein</fullName>
    </recommendedName>
</protein>
<dbReference type="AlphaFoldDB" id="A0AAV0EQL3"/>